<dbReference type="PRINTS" id="PR00038">
    <property type="entry name" value="HTHLUXR"/>
</dbReference>
<reference evidence="2 3" key="1">
    <citation type="submission" date="2017-06" db="EMBL/GenBank/DDBJ databases">
        <authorList>
            <person name="Kim H.J."/>
            <person name="Triplett B.A."/>
        </authorList>
    </citation>
    <scope>NUCLEOTIDE SEQUENCE [LARGE SCALE GENOMIC DNA]</scope>
    <source>
        <strain evidence="2 3">DSM 43151</strain>
    </source>
</reference>
<accession>A0A239BY76</accession>
<dbReference type="InterPro" id="IPR036388">
    <property type="entry name" value="WH-like_DNA-bd_sf"/>
</dbReference>
<dbReference type="InterPro" id="IPR016032">
    <property type="entry name" value="Sig_transdc_resp-reg_C-effctor"/>
</dbReference>
<dbReference type="SUPFAM" id="SSF46894">
    <property type="entry name" value="C-terminal effector domain of the bipartite response regulators"/>
    <property type="match status" value="1"/>
</dbReference>
<dbReference type="Pfam" id="PF00196">
    <property type="entry name" value="GerE"/>
    <property type="match status" value="1"/>
</dbReference>
<dbReference type="PANTHER" id="PTHR43433">
    <property type="entry name" value="HYDROLASE, ALPHA/BETA FOLD FAMILY PROTEIN"/>
    <property type="match status" value="1"/>
</dbReference>
<dbReference type="SMART" id="SM00421">
    <property type="entry name" value="HTH_LUXR"/>
    <property type="match status" value="1"/>
</dbReference>
<dbReference type="InterPro" id="IPR000073">
    <property type="entry name" value="AB_hydrolase_1"/>
</dbReference>
<dbReference type="InterPro" id="IPR000792">
    <property type="entry name" value="Tscrpt_reg_LuxR_C"/>
</dbReference>
<dbReference type="PROSITE" id="PS50043">
    <property type="entry name" value="HTH_LUXR_2"/>
    <property type="match status" value="1"/>
</dbReference>
<dbReference type="InterPro" id="IPR050471">
    <property type="entry name" value="AB_hydrolase"/>
</dbReference>
<protein>
    <submittedName>
        <fullName evidence="2">Pimeloyl-ACP methyl ester carboxylesterase</fullName>
    </submittedName>
</protein>
<dbReference type="CDD" id="cd06170">
    <property type="entry name" value="LuxR_C_like"/>
    <property type="match status" value="1"/>
</dbReference>
<organism evidence="2 3">
    <name type="scientific">Actinoplanes regularis</name>
    <dbReference type="NCBI Taxonomy" id="52697"/>
    <lineage>
        <taxon>Bacteria</taxon>
        <taxon>Bacillati</taxon>
        <taxon>Actinomycetota</taxon>
        <taxon>Actinomycetes</taxon>
        <taxon>Micromonosporales</taxon>
        <taxon>Micromonosporaceae</taxon>
        <taxon>Actinoplanes</taxon>
    </lineage>
</organism>
<evidence type="ECO:0000313" key="2">
    <source>
        <dbReference type="EMBL" id="SNS13005.1"/>
    </source>
</evidence>
<dbReference type="EMBL" id="FZNR01000010">
    <property type="protein sequence ID" value="SNS13005.1"/>
    <property type="molecule type" value="Genomic_DNA"/>
</dbReference>
<sequence>MMPGRSGLTHNVAMGQRIATTVSPAGATIAYATAGSGPLLVYVSGWLSHLDLSWALPAERAFYETLADGRRLIRYDKPGCGLSGRATPEPYTMDRELDALRAVLATTGAGRFDLMGVSSGAAVAAAWAGRHPETVSRLVLYGGWPHGPAVAAPEIQRHVLGLVRQHWGLASDLLADLFAPDADAGTRAAFTRYQRESASAETACAMLLMAYGTDVLDLLGRIAAPTLVVHRERDRAAPIAQGRRLADGIPRARFVAIPGRSHLPYVGEVEPLVREIRRFLGLPVRRRGVAPALTARQHEVAALVARGCTNREIGERLGIAERSAEAHVERIRLRLDFRSRAQIAAWYVAAGGAN</sequence>
<dbReference type="InterPro" id="IPR029058">
    <property type="entry name" value="AB_hydrolase_fold"/>
</dbReference>
<dbReference type="AlphaFoldDB" id="A0A239BY76"/>
<dbReference type="PRINTS" id="PR00111">
    <property type="entry name" value="ABHYDROLASE"/>
</dbReference>
<name>A0A239BY76_9ACTN</name>
<feature type="domain" description="HTH luxR-type" evidence="1">
    <location>
        <begin position="286"/>
        <end position="351"/>
    </location>
</feature>
<dbReference type="GO" id="GO:0003677">
    <property type="term" value="F:DNA binding"/>
    <property type="evidence" value="ECO:0007669"/>
    <property type="project" value="InterPro"/>
</dbReference>
<dbReference type="GO" id="GO:0003824">
    <property type="term" value="F:catalytic activity"/>
    <property type="evidence" value="ECO:0007669"/>
    <property type="project" value="UniProtKB-ARBA"/>
</dbReference>
<dbReference type="Gene3D" id="3.40.50.1820">
    <property type="entry name" value="alpha/beta hydrolase"/>
    <property type="match status" value="1"/>
</dbReference>
<dbReference type="Gene3D" id="1.10.10.10">
    <property type="entry name" value="Winged helix-like DNA-binding domain superfamily/Winged helix DNA-binding domain"/>
    <property type="match status" value="1"/>
</dbReference>
<keyword evidence="3" id="KW-1185">Reference proteome</keyword>
<evidence type="ECO:0000313" key="3">
    <source>
        <dbReference type="Proteomes" id="UP000198415"/>
    </source>
</evidence>
<dbReference type="Pfam" id="PF00561">
    <property type="entry name" value="Abhydrolase_1"/>
    <property type="match status" value="1"/>
</dbReference>
<dbReference type="Proteomes" id="UP000198415">
    <property type="component" value="Unassembled WGS sequence"/>
</dbReference>
<proteinExistence type="predicted"/>
<dbReference type="SUPFAM" id="SSF53474">
    <property type="entry name" value="alpha/beta-Hydrolases"/>
    <property type="match status" value="1"/>
</dbReference>
<dbReference type="GO" id="GO:0006355">
    <property type="term" value="P:regulation of DNA-templated transcription"/>
    <property type="evidence" value="ECO:0007669"/>
    <property type="project" value="InterPro"/>
</dbReference>
<dbReference type="PANTHER" id="PTHR43433:SF8">
    <property type="entry name" value="BIFUNCTIONAL LIPASE_ADENYLATE CYCLASE LIPJ"/>
    <property type="match status" value="1"/>
</dbReference>
<gene>
    <name evidence="2" type="ORF">SAMN06264365_110207</name>
</gene>
<evidence type="ECO:0000259" key="1">
    <source>
        <dbReference type="PROSITE" id="PS50043"/>
    </source>
</evidence>